<comment type="function">
    <text evidence="9">Structural component of the gap junctions.</text>
</comment>
<dbReference type="OrthoDB" id="5867527at2759"/>
<keyword evidence="3" id="KW-1003">Cell membrane</keyword>
<accession>A0A8J4SRA9</accession>
<protein>
    <recommendedName>
        <fullName evidence="9">Innexin</fullName>
    </recommendedName>
</protein>
<feature type="region of interest" description="Disordered" evidence="10">
    <location>
        <begin position="510"/>
        <end position="539"/>
    </location>
</feature>
<evidence type="ECO:0000256" key="6">
    <source>
        <dbReference type="ARBA" id="ARBA00023065"/>
    </source>
</evidence>
<feature type="transmembrane region" description="Helical" evidence="9">
    <location>
        <begin position="336"/>
        <end position="358"/>
    </location>
</feature>
<reference evidence="11" key="1">
    <citation type="submission" date="2019-05" db="EMBL/GenBank/DDBJ databases">
        <title>Annotation for the trematode Paragonimus heterotremus.</title>
        <authorList>
            <person name="Choi Y.-J."/>
        </authorList>
    </citation>
    <scope>NUCLEOTIDE SEQUENCE</scope>
    <source>
        <strain evidence="11">LC</strain>
    </source>
</reference>
<comment type="subcellular location">
    <subcellularLocation>
        <location evidence="1 9">Cell membrane</location>
        <topology evidence="1 9">Multi-pass membrane protein</topology>
    </subcellularLocation>
</comment>
<keyword evidence="6 9" id="KW-0406">Ion transport</keyword>
<dbReference type="GO" id="GO:0034220">
    <property type="term" value="P:monoatomic ion transmembrane transport"/>
    <property type="evidence" value="ECO:0007669"/>
    <property type="project" value="UniProtKB-KW"/>
</dbReference>
<dbReference type="PROSITE" id="PS51013">
    <property type="entry name" value="PANNEXIN"/>
    <property type="match status" value="1"/>
</dbReference>
<keyword evidence="7 9" id="KW-0472">Membrane</keyword>
<organism evidence="11 12">
    <name type="scientific">Paragonimus heterotremus</name>
    <dbReference type="NCBI Taxonomy" id="100268"/>
    <lineage>
        <taxon>Eukaryota</taxon>
        <taxon>Metazoa</taxon>
        <taxon>Spiralia</taxon>
        <taxon>Lophotrochozoa</taxon>
        <taxon>Platyhelminthes</taxon>
        <taxon>Trematoda</taxon>
        <taxon>Digenea</taxon>
        <taxon>Plagiorchiida</taxon>
        <taxon>Troglotremata</taxon>
        <taxon>Troglotrematidae</taxon>
        <taxon>Paragonimus</taxon>
    </lineage>
</organism>
<dbReference type="GO" id="GO:0005921">
    <property type="term" value="C:gap junction"/>
    <property type="evidence" value="ECO:0007669"/>
    <property type="project" value="UniProtKB-UniRule"/>
</dbReference>
<dbReference type="PANTHER" id="PTHR11893">
    <property type="entry name" value="INNEXIN"/>
    <property type="match status" value="1"/>
</dbReference>
<dbReference type="AlphaFoldDB" id="A0A8J4SRA9"/>
<proteinExistence type="inferred from homology"/>
<dbReference type="PRINTS" id="PR01262">
    <property type="entry name" value="INNEXIN"/>
</dbReference>
<evidence type="ECO:0000256" key="2">
    <source>
        <dbReference type="ARBA" id="ARBA00022448"/>
    </source>
</evidence>
<name>A0A8J4SRA9_9TREM</name>
<keyword evidence="12" id="KW-1185">Reference proteome</keyword>
<feature type="region of interest" description="Disordered" evidence="10">
    <location>
        <begin position="184"/>
        <end position="205"/>
    </location>
</feature>
<feature type="compositionally biased region" description="Low complexity" evidence="10">
    <location>
        <begin position="385"/>
        <end position="402"/>
    </location>
</feature>
<evidence type="ECO:0000256" key="1">
    <source>
        <dbReference type="ARBA" id="ARBA00004651"/>
    </source>
</evidence>
<comment type="caution">
    <text evidence="11">The sequence shown here is derived from an EMBL/GenBank/DDBJ whole genome shotgun (WGS) entry which is preliminary data.</text>
</comment>
<dbReference type="Pfam" id="PF00876">
    <property type="entry name" value="Innexin"/>
    <property type="match status" value="1"/>
</dbReference>
<evidence type="ECO:0000256" key="9">
    <source>
        <dbReference type="RuleBase" id="RU010713"/>
    </source>
</evidence>
<keyword evidence="4 9" id="KW-0812">Transmembrane</keyword>
<feature type="region of interest" description="Disordered" evidence="10">
    <location>
        <begin position="385"/>
        <end position="409"/>
    </location>
</feature>
<keyword evidence="5 9" id="KW-1133">Transmembrane helix</keyword>
<evidence type="ECO:0000256" key="3">
    <source>
        <dbReference type="ARBA" id="ARBA00022475"/>
    </source>
</evidence>
<feature type="transmembrane region" description="Helical" evidence="9">
    <location>
        <begin position="107"/>
        <end position="132"/>
    </location>
</feature>
<evidence type="ECO:0000313" key="12">
    <source>
        <dbReference type="Proteomes" id="UP000748531"/>
    </source>
</evidence>
<sequence length="583" mass="66600">MFEAGILNGLTRISVEIGSSKSRSDDDFIDRLNHSYTTTILMLCTVIVLGRQFMGKPISCWTPNEFTSAQVEYATLMCWVTSTYFVSPTQAQIPSDLRERRSESIHYYQWVPFMLMFQAAMFSVPCIIWRLFNWQSRIHLWTIMDLANKSGDVTESAQSRANHLHFVVRHLEDALVMRHRRKLHRAQRSSTSSYPTGPPNSSSLLDNGSVAGKGELDTPWYTLPLLSVSHRSRVPGPRPCSPKSSSYLVGLYLIVKVLYIFNSTGQLFLVARFLGQPSILYGAYMLLDLFRGDQWYHTGRFPRVTFCDFDMRRMGNNYHRHTLQCVLGINMFNEKIFIFLWFWLVSVSFLNIDSFLRWCCRTTFEYHRVSFVRRLLIDRNAFSSDSNVFSQSSSSTSKEQSQAEGSSSTQSYGTIQYQLRESDKRTSAFFAEHVLGQDGVFVLRLVSINAGCQVASNITERIWKRYKQASEPQAPAKKSSIMSKTSENLAKLYTPPVPVRIERNASSVRTGLANGQPSDQFSLSLEQNSGQTEGEGFNRNLRYVKHRSGRAQRDAFTNSNYSTTTNTSTDTEIRILPYPHNLV</sequence>
<comment type="caution">
    <text evidence="9">Lacks conserved residue(s) required for the propagation of feature annotation.</text>
</comment>
<feature type="transmembrane region" description="Helical" evidence="9">
    <location>
        <begin position="245"/>
        <end position="261"/>
    </location>
</feature>
<comment type="similarity">
    <text evidence="9">Belongs to the pannexin family.</text>
</comment>
<dbReference type="EMBL" id="LUCH01001319">
    <property type="protein sequence ID" value="KAF5403277.1"/>
    <property type="molecule type" value="Genomic_DNA"/>
</dbReference>
<evidence type="ECO:0000256" key="5">
    <source>
        <dbReference type="ARBA" id="ARBA00022989"/>
    </source>
</evidence>
<evidence type="ECO:0000256" key="8">
    <source>
        <dbReference type="ARBA" id="ARBA00023303"/>
    </source>
</evidence>
<evidence type="ECO:0000256" key="10">
    <source>
        <dbReference type="SAM" id="MobiDB-lite"/>
    </source>
</evidence>
<dbReference type="GO" id="GO:0005886">
    <property type="term" value="C:plasma membrane"/>
    <property type="evidence" value="ECO:0007669"/>
    <property type="project" value="UniProtKB-SubCell"/>
</dbReference>
<keyword evidence="8 9" id="KW-0407">Ion channel</keyword>
<dbReference type="PANTHER" id="PTHR11893:SF36">
    <property type="entry name" value="INNEXIN-5"/>
    <property type="match status" value="1"/>
</dbReference>
<feature type="compositionally biased region" description="Polar residues" evidence="10">
    <location>
        <begin position="188"/>
        <end position="205"/>
    </location>
</feature>
<feature type="compositionally biased region" description="Polar residues" evidence="10">
    <location>
        <begin position="510"/>
        <end position="532"/>
    </location>
</feature>
<gene>
    <name evidence="9" type="primary">inx</name>
    <name evidence="11" type="ORF">PHET_03050</name>
</gene>
<keyword evidence="2 9" id="KW-0813">Transport</keyword>
<dbReference type="InterPro" id="IPR000990">
    <property type="entry name" value="Innexin"/>
</dbReference>
<evidence type="ECO:0000256" key="7">
    <source>
        <dbReference type="ARBA" id="ARBA00023136"/>
    </source>
</evidence>
<evidence type="ECO:0000256" key="4">
    <source>
        <dbReference type="ARBA" id="ARBA00022692"/>
    </source>
</evidence>
<dbReference type="Proteomes" id="UP000748531">
    <property type="component" value="Unassembled WGS sequence"/>
</dbReference>
<evidence type="ECO:0000313" key="11">
    <source>
        <dbReference type="EMBL" id="KAF5403277.1"/>
    </source>
</evidence>